<dbReference type="PANTHER" id="PTHR10283:SF92">
    <property type="entry name" value="LOW-AFFINITY PHOSPHATE TRANSPORTER PHO91"/>
    <property type="match status" value="1"/>
</dbReference>
<dbReference type="PANTHER" id="PTHR10283">
    <property type="entry name" value="SOLUTE CARRIER FAMILY 13 MEMBER"/>
    <property type="match status" value="1"/>
</dbReference>
<evidence type="ECO:0000313" key="9">
    <source>
        <dbReference type="Proteomes" id="UP000634206"/>
    </source>
</evidence>
<feature type="transmembrane region" description="Helical" evidence="6">
    <location>
        <begin position="27"/>
        <end position="47"/>
    </location>
</feature>
<feature type="transmembrane region" description="Helical" evidence="6">
    <location>
        <begin position="469"/>
        <end position="487"/>
    </location>
</feature>
<evidence type="ECO:0000256" key="1">
    <source>
        <dbReference type="ARBA" id="ARBA00004141"/>
    </source>
</evidence>
<evidence type="ECO:0000256" key="6">
    <source>
        <dbReference type="SAM" id="Phobius"/>
    </source>
</evidence>
<feature type="transmembrane region" description="Helical" evidence="6">
    <location>
        <begin position="209"/>
        <end position="229"/>
    </location>
</feature>
<dbReference type="Proteomes" id="UP000634206">
    <property type="component" value="Unassembled WGS sequence"/>
</dbReference>
<dbReference type="EMBL" id="JAENIG010000001">
    <property type="protein sequence ID" value="MBK1853480.1"/>
    <property type="molecule type" value="Genomic_DNA"/>
</dbReference>
<dbReference type="InterPro" id="IPR004680">
    <property type="entry name" value="Cit_transptr-like_dom"/>
</dbReference>
<dbReference type="RefSeq" id="WP_309488077.1">
    <property type="nucleotide sequence ID" value="NZ_JAENIG010000001.1"/>
</dbReference>
<dbReference type="AlphaFoldDB" id="A0AAE2SBK7"/>
<feature type="transmembrane region" description="Helical" evidence="6">
    <location>
        <begin position="185"/>
        <end position="202"/>
    </location>
</feature>
<evidence type="ECO:0000256" key="3">
    <source>
        <dbReference type="ARBA" id="ARBA00022692"/>
    </source>
</evidence>
<protein>
    <submittedName>
        <fullName evidence="8">SLC13/DASS family transporter</fullName>
    </submittedName>
</protein>
<dbReference type="Pfam" id="PF03600">
    <property type="entry name" value="CitMHS"/>
    <property type="match status" value="1"/>
</dbReference>
<reference evidence="8" key="1">
    <citation type="submission" date="2021-01" db="EMBL/GenBank/DDBJ databases">
        <title>Modified the classification status of verrucomicrobia.</title>
        <authorList>
            <person name="Feng X."/>
        </authorList>
    </citation>
    <scope>NUCLEOTIDE SEQUENCE</scope>
    <source>
        <strain evidence="8">5K15</strain>
    </source>
</reference>
<dbReference type="NCBIfam" id="TIGR00785">
    <property type="entry name" value="dass"/>
    <property type="match status" value="1"/>
</dbReference>
<feature type="transmembrane region" description="Helical" evidence="6">
    <location>
        <begin position="321"/>
        <end position="341"/>
    </location>
</feature>
<dbReference type="CDD" id="cd01115">
    <property type="entry name" value="SLC13_permease"/>
    <property type="match status" value="1"/>
</dbReference>
<keyword evidence="3 6" id="KW-0812">Transmembrane</keyword>
<evidence type="ECO:0000256" key="5">
    <source>
        <dbReference type="ARBA" id="ARBA00023136"/>
    </source>
</evidence>
<dbReference type="GO" id="GO:0005886">
    <property type="term" value="C:plasma membrane"/>
    <property type="evidence" value="ECO:0007669"/>
    <property type="project" value="TreeGrafter"/>
</dbReference>
<evidence type="ECO:0000256" key="2">
    <source>
        <dbReference type="ARBA" id="ARBA00022448"/>
    </source>
</evidence>
<dbReference type="GO" id="GO:0005315">
    <property type="term" value="F:phosphate transmembrane transporter activity"/>
    <property type="evidence" value="ECO:0007669"/>
    <property type="project" value="TreeGrafter"/>
</dbReference>
<name>A0AAE2SBK7_9BACT</name>
<evidence type="ECO:0000313" key="8">
    <source>
        <dbReference type="EMBL" id="MBK1853480.1"/>
    </source>
</evidence>
<gene>
    <name evidence="8" type="ORF">JIN83_00760</name>
</gene>
<feature type="domain" description="Citrate transporter-like" evidence="7">
    <location>
        <begin position="75"/>
        <end position="422"/>
    </location>
</feature>
<feature type="transmembrane region" description="Helical" evidence="6">
    <location>
        <begin position="300"/>
        <end position="315"/>
    </location>
</feature>
<feature type="transmembrane region" description="Helical" evidence="6">
    <location>
        <begin position="85"/>
        <end position="107"/>
    </location>
</feature>
<feature type="transmembrane region" description="Helical" evidence="6">
    <location>
        <begin position="161"/>
        <end position="179"/>
    </location>
</feature>
<dbReference type="InterPro" id="IPR001898">
    <property type="entry name" value="SLC13A/DASS"/>
</dbReference>
<organism evidence="8 9">
    <name type="scientific">Oceaniferula flava</name>
    <dbReference type="NCBI Taxonomy" id="2800421"/>
    <lineage>
        <taxon>Bacteria</taxon>
        <taxon>Pseudomonadati</taxon>
        <taxon>Verrucomicrobiota</taxon>
        <taxon>Verrucomicrobiia</taxon>
        <taxon>Verrucomicrobiales</taxon>
        <taxon>Verrucomicrobiaceae</taxon>
        <taxon>Oceaniferula</taxon>
    </lineage>
</organism>
<feature type="transmembrane region" description="Helical" evidence="6">
    <location>
        <begin position="59"/>
        <end position="78"/>
    </location>
</feature>
<comment type="subcellular location">
    <subcellularLocation>
        <location evidence="1">Membrane</location>
        <topology evidence="1">Multi-pass membrane protein</topology>
    </subcellularLocation>
</comment>
<proteinExistence type="predicted"/>
<evidence type="ECO:0000259" key="7">
    <source>
        <dbReference type="Pfam" id="PF03600"/>
    </source>
</evidence>
<feature type="transmembrane region" description="Helical" evidence="6">
    <location>
        <begin position="119"/>
        <end position="140"/>
    </location>
</feature>
<feature type="transmembrane region" description="Helical" evidence="6">
    <location>
        <begin position="353"/>
        <end position="375"/>
    </location>
</feature>
<keyword evidence="2" id="KW-0813">Transport</keyword>
<sequence length="489" mass="51352">MHKDPSGERPDTRAVVKRMLGQTDRHALASIVKFFAGITLGLLAYFLPEWLGWQSFESLSPAGRVTLGIMIGAAFLWVTEAIPAFAVGVLVIAVEIAVLGKPGGVYAAEGDNKAWTEFVGAWSSSIMWLFLGGFVLAQAASKTRLDQWMASRILGVFGKNPAYLLASTMAVTFVFSMFMSNTATAAMMITVAAPVLSVIPKNHSFGRSFILSVPVAANLGGIATIIGTPPNAIAVGSLSENLRPDFIQWMAYGLPPALLLASLAYLYLFLSGKKDGLHFQLGTFQSTDAPPTKDENKQRFIVAAVLLTTVLAWMTESLHNIPAPVVSFLPITAFAVTGVLASDDMRNLPWDVLLLLAGGISLGGAVKATGLAAWIGSQVPASLPLIGIIIVISLIGVVMSNLMSNTATASILVPVGIGIVASHSENAPAMLAIPLAIACSCAMCLPISTPPNAVALASGKVQSRDFMKIGLIMAAIGPVVGIVWLQLVL</sequence>
<accession>A0AAE2SBK7</accession>
<keyword evidence="9" id="KW-1185">Reference proteome</keyword>
<evidence type="ECO:0000256" key="4">
    <source>
        <dbReference type="ARBA" id="ARBA00022989"/>
    </source>
</evidence>
<feature type="transmembrane region" description="Helical" evidence="6">
    <location>
        <begin position="249"/>
        <end position="270"/>
    </location>
</feature>
<keyword evidence="4 6" id="KW-1133">Transmembrane helix</keyword>
<keyword evidence="5 6" id="KW-0472">Membrane</keyword>
<feature type="transmembrane region" description="Helical" evidence="6">
    <location>
        <begin position="381"/>
        <end position="399"/>
    </location>
</feature>
<comment type="caution">
    <text evidence="8">The sequence shown here is derived from an EMBL/GenBank/DDBJ whole genome shotgun (WGS) entry which is preliminary data.</text>
</comment>